<feature type="transmembrane region" description="Helical" evidence="1">
    <location>
        <begin position="277"/>
        <end position="300"/>
    </location>
</feature>
<dbReference type="PANTHER" id="PTHR35007">
    <property type="entry name" value="INTEGRAL MEMBRANE PROTEIN-RELATED"/>
    <property type="match status" value="1"/>
</dbReference>
<keyword evidence="3" id="KW-1185">Reference proteome</keyword>
<evidence type="ECO:0000256" key="1">
    <source>
        <dbReference type="SAM" id="Phobius"/>
    </source>
</evidence>
<dbReference type="Proteomes" id="UP000280501">
    <property type="component" value="Unassembled WGS sequence"/>
</dbReference>
<keyword evidence="1" id="KW-0472">Membrane</keyword>
<dbReference type="OrthoDB" id="5243064at2"/>
<dbReference type="EMBL" id="RKQZ01000001">
    <property type="protein sequence ID" value="RPF21467.1"/>
    <property type="molecule type" value="Genomic_DNA"/>
</dbReference>
<comment type="caution">
    <text evidence="2">The sequence shown here is derived from an EMBL/GenBank/DDBJ whole genome shotgun (WGS) entry which is preliminary data.</text>
</comment>
<protein>
    <recommendedName>
        <fullName evidence="4">Flp pilus assembly protein TadB</fullName>
    </recommendedName>
</protein>
<evidence type="ECO:0000313" key="3">
    <source>
        <dbReference type="Proteomes" id="UP000280501"/>
    </source>
</evidence>
<dbReference type="RefSeq" id="WP_123814501.1">
    <property type="nucleotide sequence ID" value="NZ_RKQZ01000001.1"/>
</dbReference>
<evidence type="ECO:0008006" key="4">
    <source>
        <dbReference type="Google" id="ProtNLM"/>
    </source>
</evidence>
<gene>
    <name evidence="2" type="ORF">EDD34_2096</name>
</gene>
<dbReference type="PANTHER" id="PTHR35007:SF1">
    <property type="entry name" value="PILUS ASSEMBLY PROTEIN"/>
    <property type="match status" value="1"/>
</dbReference>
<evidence type="ECO:0000313" key="2">
    <source>
        <dbReference type="EMBL" id="RPF21467.1"/>
    </source>
</evidence>
<keyword evidence="1" id="KW-0812">Transmembrane</keyword>
<sequence length="301" mass="32571">MTALIGSIVAGALIVYGIVTLAITWLVPARVDAAKSLAALAPPKSVIRRAEATGAPSDFVERVGLWGQRVLPDDAWIRTPYRELALLRIPVARFYGDKLVQAACGLLLAPIGAWVLGMVGLRLPPLIVVLAALAFAVVLFFGPNYSVLAMAKEARSDFRRELTSWVDAVAIERASGSGVRQAMEHAAVLGDHWVWKRLDEELRRSRWSGVPPWDALKDLADELLLPELTDVADILRLAGEEGTAAWGSLRARTSSLRAAILSDEVTRANADNERMSIPAALLGVVFVTLLVTPAVLRIFLT</sequence>
<proteinExistence type="predicted"/>
<keyword evidence="1" id="KW-1133">Transmembrane helix</keyword>
<feature type="transmembrane region" description="Helical" evidence="1">
    <location>
        <begin position="127"/>
        <end position="151"/>
    </location>
</feature>
<dbReference type="AlphaFoldDB" id="A0A3N4YMY6"/>
<accession>A0A3N4YMY6</accession>
<feature type="transmembrane region" description="Helical" evidence="1">
    <location>
        <begin position="6"/>
        <end position="27"/>
    </location>
</feature>
<reference evidence="2 3" key="1">
    <citation type="submission" date="2018-11" db="EMBL/GenBank/DDBJ databases">
        <title>Sequencing the genomes of 1000 actinobacteria strains.</title>
        <authorList>
            <person name="Klenk H.-P."/>
        </authorList>
    </citation>
    <scope>NUCLEOTIDE SEQUENCE [LARGE SCALE GENOMIC DNA]</scope>
    <source>
        <strain evidence="2 3">DSM 15700</strain>
    </source>
</reference>
<organism evidence="2 3">
    <name type="scientific">Myceligenerans xiligouense</name>
    <dbReference type="NCBI Taxonomy" id="253184"/>
    <lineage>
        <taxon>Bacteria</taxon>
        <taxon>Bacillati</taxon>
        <taxon>Actinomycetota</taxon>
        <taxon>Actinomycetes</taxon>
        <taxon>Micrococcales</taxon>
        <taxon>Promicromonosporaceae</taxon>
        <taxon>Myceligenerans</taxon>
    </lineage>
</organism>
<feature type="transmembrane region" description="Helical" evidence="1">
    <location>
        <begin position="99"/>
        <end position="121"/>
    </location>
</feature>
<name>A0A3N4YMY6_9MICO</name>